<dbReference type="AlphaFoldDB" id="A0A5B8W704"/>
<evidence type="ECO:0000313" key="3">
    <source>
        <dbReference type="Proteomes" id="UP000321362"/>
    </source>
</evidence>
<keyword evidence="1" id="KW-1133">Transmembrane helix</keyword>
<keyword evidence="1" id="KW-0812">Transmembrane</keyword>
<dbReference type="Proteomes" id="UP000321362">
    <property type="component" value="Chromosome"/>
</dbReference>
<dbReference type="EMBL" id="CP042437">
    <property type="protein sequence ID" value="QEC78048.1"/>
    <property type="molecule type" value="Genomic_DNA"/>
</dbReference>
<name>A0A5B8W704_9SPHI</name>
<evidence type="ECO:0000256" key="1">
    <source>
        <dbReference type="SAM" id="Phobius"/>
    </source>
</evidence>
<keyword evidence="1" id="KW-0472">Membrane</keyword>
<feature type="transmembrane region" description="Helical" evidence="1">
    <location>
        <begin position="93"/>
        <end position="109"/>
    </location>
</feature>
<accession>A0A5B8W704</accession>
<reference evidence="2 3" key="1">
    <citation type="journal article" date="2013" name="J. Microbiol.">
        <title>Mucilaginibacter ginsenosidivorax sp. nov., with ginsenoside converting activity isolated from sediment.</title>
        <authorList>
            <person name="Kim J.K."/>
            <person name="Choi T.E."/>
            <person name="Liu Q.M."/>
            <person name="Park H.Y."/>
            <person name="Yi T.H."/>
            <person name="Yoon M.H."/>
            <person name="Kim S.C."/>
            <person name="Im W.T."/>
        </authorList>
    </citation>
    <scope>NUCLEOTIDE SEQUENCE [LARGE SCALE GENOMIC DNA]</scope>
    <source>
        <strain evidence="2 3">KHI28</strain>
    </source>
</reference>
<dbReference type="KEGG" id="mgk:FSB76_19670"/>
<feature type="transmembrane region" description="Helical" evidence="1">
    <location>
        <begin position="59"/>
        <end position="81"/>
    </location>
</feature>
<organism evidence="2 3">
    <name type="scientific">Mucilaginibacter ginsenosidivorax</name>
    <dbReference type="NCBI Taxonomy" id="862126"/>
    <lineage>
        <taxon>Bacteria</taxon>
        <taxon>Pseudomonadati</taxon>
        <taxon>Bacteroidota</taxon>
        <taxon>Sphingobacteriia</taxon>
        <taxon>Sphingobacteriales</taxon>
        <taxon>Sphingobacteriaceae</taxon>
        <taxon>Mucilaginibacter</taxon>
    </lineage>
</organism>
<dbReference type="InterPro" id="IPR009305">
    <property type="entry name" value="Mpo1-like"/>
</dbReference>
<feature type="transmembrane region" description="Helical" evidence="1">
    <location>
        <begin position="174"/>
        <end position="191"/>
    </location>
</feature>
<evidence type="ECO:0000313" key="2">
    <source>
        <dbReference type="EMBL" id="QEC78048.1"/>
    </source>
</evidence>
<gene>
    <name evidence="2" type="ORF">FSB76_19670</name>
</gene>
<feature type="transmembrane region" description="Helical" evidence="1">
    <location>
        <begin position="115"/>
        <end position="136"/>
    </location>
</feature>
<keyword evidence="3" id="KW-1185">Reference proteome</keyword>
<protein>
    <submittedName>
        <fullName evidence="2">DUF962 domain-containing protein</fullName>
    </submittedName>
</protein>
<proteinExistence type="predicted"/>
<feature type="transmembrane region" description="Helical" evidence="1">
    <location>
        <begin position="143"/>
        <end position="162"/>
    </location>
</feature>
<sequence>MNTNPFGLYPEGFYICTVASKKTANNKDGAQADAKANESIAQQYINRYALSHQDPANRVIHYICVPLLMFSIFGLLWAIPFPYFKFLGTYNGYFNWASFAIAVAVYYYLRISPLISYTMLFVLLGFSYLIMTLLSWQTTGGPAMWLVCLIIFIPSVSLVLIGNTREKTFSQYGLNIKSLPVAPVVLVYLLLKKLRINS</sequence>
<dbReference type="Pfam" id="PF06127">
    <property type="entry name" value="Mpo1-like"/>
    <property type="match status" value="1"/>
</dbReference>